<accession>A0A921HI37</accession>
<dbReference type="EMBL" id="DYWE01000046">
    <property type="protein sequence ID" value="HJF80804.1"/>
    <property type="molecule type" value="Genomic_DNA"/>
</dbReference>
<reference evidence="1" key="2">
    <citation type="submission" date="2021-09" db="EMBL/GenBank/DDBJ databases">
        <authorList>
            <person name="Gilroy R."/>
        </authorList>
    </citation>
    <scope>NUCLEOTIDE SEQUENCE</scope>
    <source>
        <strain evidence="1">9794</strain>
    </source>
</reference>
<sequence>YKNQLGTYFRNDYYILDTVSDFKSPQKYSNIFRAQLSKKELAILFFNSFSSFSNHKTRQLYLDADLFNNLELKDIRLKENTGNIPRMGYISFPSILQPKAVRNEYISYEFLSKLYKSIDTKND</sequence>
<dbReference type="AlphaFoldDB" id="A0A921HI37"/>
<evidence type="ECO:0000313" key="1">
    <source>
        <dbReference type="EMBL" id="HJF80804.1"/>
    </source>
</evidence>
<name>A0A921HI37_9BACT</name>
<dbReference type="InterPro" id="IPR031709">
    <property type="entry name" value="PutAbiC"/>
</dbReference>
<evidence type="ECO:0000313" key="2">
    <source>
        <dbReference type="Proteomes" id="UP000722357"/>
    </source>
</evidence>
<feature type="non-terminal residue" evidence="1">
    <location>
        <position position="1"/>
    </location>
</feature>
<organism evidence="1 2">
    <name type="scientific">Phocaeicola plebeius</name>
    <dbReference type="NCBI Taxonomy" id="310297"/>
    <lineage>
        <taxon>Bacteria</taxon>
        <taxon>Pseudomonadati</taxon>
        <taxon>Bacteroidota</taxon>
        <taxon>Bacteroidia</taxon>
        <taxon>Bacteroidales</taxon>
        <taxon>Bacteroidaceae</taxon>
        <taxon>Phocaeicola</taxon>
    </lineage>
</organism>
<proteinExistence type="predicted"/>
<comment type="caution">
    <text evidence="1">The sequence shown here is derived from an EMBL/GenBank/DDBJ whole genome shotgun (WGS) entry which is preliminary data.</text>
</comment>
<gene>
    <name evidence="1" type="ORF">K8V40_04015</name>
</gene>
<dbReference type="Proteomes" id="UP000722357">
    <property type="component" value="Unassembled WGS sequence"/>
</dbReference>
<protein>
    <submittedName>
        <fullName evidence="1">Phage abortive infection protein</fullName>
    </submittedName>
</protein>
<reference evidence="1" key="1">
    <citation type="journal article" date="2021" name="PeerJ">
        <title>Extensive microbial diversity within the chicken gut microbiome revealed by metagenomics and culture.</title>
        <authorList>
            <person name="Gilroy R."/>
            <person name="Ravi A."/>
            <person name="Getino M."/>
            <person name="Pursley I."/>
            <person name="Horton D.L."/>
            <person name="Alikhan N.F."/>
            <person name="Baker D."/>
            <person name="Gharbi K."/>
            <person name="Hall N."/>
            <person name="Watson M."/>
            <person name="Adriaenssens E.M."/>
            <person name="Foster-Nyarko E."/>
            <person name="Jarju S."/>
            <person name="Secka A."/>
            <person name="Antonio M."/>
            <person name="Oren A."/>
            <person name="Chaudhuri R.R."/>
            <person name="La Ragione R."/>
            <person name="Hildebrand F."/>
            <person name="Pallen M.J."/>
        </authorList>
    </citation>
    <scope>NUCLEOTIDE SEQUENCE</scope>
    <source>
        <strain evidence="1">9794</strain>
    </source>
</reference>
<dbReference type="Pfam" id="PF16872">
    <property type="entry name" value="putAbiC"/>
    <property type="match status" value="1"/>
</dbReference>